<dbReference type="Proteomes" id="UP000286482">
    <property type="component" value="Unassembled WGS sequence"/>
</dbReference>
<dbReference type="EMBL" id="RAQO01000009">
    <property type="protein sequence ID" value="RKF14554.1"/>
    <property type="molecule type" value="Genomic_DNA"/>
</dbReference>
<reference evidence="2 3" key="1">
    <citation type="submission" date="2018-09" db="EMBL/GenBank/DDBJ databases">
        <authorList>
            <person name="Wang Z."/>
        </authorList>
    </citation>
    <scope>NUCLEOTIDE SEQUENCE [LARGE SCALE GENOMIC DNA]</scope>
    <source>
        <strain evidence="2 3">ALS 81</strain>
    </source>
</reference>
<evidence type="ECO:0000259" key="1">
    <source>
        <dbReference type="Pfam" id="PF00248"/>
    </source>
</evidence>
<evidence type="ECO:0000313" key="3">
    <source>
        <dbReference type="Proteomes" id="UP000286482"/>
    </source>
</evidence>
<dbReference type="PANTHER" id="PTHR43364:SF1">
    <property type="entry name" value="OXIDOREDUCTASE YDHF"/>
    <property type="match status" value="1"/>
</dbReference>
<protein>
    <submittedName>
        <fullName evidence="2">Oxidoreductase</fullName>
    </submittedName>
</protein>
<gene>
    <name evidence="2" type="ORF">DBZ36_16690</name>
</gene>
<dbReference type="PANTHER" id="PTHR43364">
    <property type="entry name" value="NADH-SPECIFIC METHYLGLYOXAL REDUCTASE-RELATED"/>
    <property type="match status" value="1"/>
</dbReference>
<dbReference type="GO" id="GO:0005829">
    <property type="term" value="C:cytosol"/>
    <property type="evidence" value="ECO:0007669"/>
    <property type="project" value="TreeGrafter"/>
</dbReference>
<comment type="caution">
    <text evidence="2">The sequence shown here is derived from an EMBL/GenBank/DDBJ whole genome shotgun (WGS) entry which is preliminary data.</text>
</comment>
<dbReference type="InterPro" id="IPR036812">
    <property type="entry name" value="NAD(P)_OxRdtase_dom_sf"/>
</dbReference>
<evidence type="ECO:0000313" key="2">
    <source>
        <dbReference type="EMBL" id="RKF14554.1"/>
    </source>
</evidence>
<organism evidence="2 3">
    <name type="scientific">Alginatibacterium sediminis</name>
    <dbReference type="NCBI Taxonomy" id="2164068"/>
    <lineage>
        <taxon>Bacteria</taxon>
        <taxon>Pseudomonadati</taxon>
        <taxon>Pseudomonadota</taxon>
        <taxon>Gammaproteobacteria</taxon>
        <taxon>Alteromonadales</taxon>
        <taxon>Alteromonadaceae</taxon>
        <taxon>Alginatibacterium</taxon>
    </lineage>
</organism>
<feature type="domain" description="NADP-dependent oxidoreductase" evidence="1">
    <location>
        <begin position="5"/>
        <end position="278"/>
    </location>
</feature>
<proteinExistence type="predicted"/>
<dbReference type="Pfam" id="PF00248">
    <property type="entry name" value="Aldo_ket_red"/>
    <property type="match status" value="1"/>
</dbReference>
<dbReference type="AlphaFoldDB" id="A0A420E7S8"/>
<keyword evidence="3" id="KW-1185">Reference proteome</keyword>
<dbReference type="SUPFAM" id="SSF51430">
    <property type="entry name" value="NAD(P)-linked oxidoreductase"/>
    <property type="match status" value="1"/>
</dbReference>
<dbReference type="InterPro" id="IPR050523">
    <property type="entry name" value="AKR_Detox_Biosynth"/>
</dbReference>
<dbReference type="Gene3D" id="3.20.20.100">
    <property type="entry name" value="NADP-dependent oxidoreductase domain"/>
    <property type="match status" value="1"/>
</dbReference>
<sequence>MISQLVYGVWRLADDSNTSLEHVRAKIDRCLDQGITSFDHADIYGDYRCEALFGTALKADPSLRQRMQLISKCDIAITSDNFPKRRVKFYDTTPAYIEASLEQSLLNLNTDYLDSLLIHRPDPLMDYAQTGACLDALIDSGKIRSAGVSNFEAEDWRLLQMHMRHPLVTNQVEMSVLQRDAFTNGSLSAMQRDGMRAMAWSPLAGGAIFGDSAAAMRVRPLLEAVASDFSGRIDLAAAAWLLQSPANVAVVMGTNNLDRISGLSDALNVSIDRETWFEIWTAAAGQEVP</sequence>
<dbReference type="InterPro" id="IPR023210">
    <property type="entry name" value="NADP_OxRdtase_dom"/>
</dbReference>
<accession>A0A420E7S8</accession>
<name>A0A420E7S8_9ALTE</name>
<dbReference type="OrthoDB" id="9768793at2"/>